<dbReference type="Proteomes" id="UP001165653">
    <property type="component" value="Unassembled WGS sequence"/>
</dbReference>
<sequence>MSDREKKLVLLFSVAIFVLLNFFAISWYRGYRAGVTKALGKAKTSVEDARIMDADRETNQGEMDWLADHYPEPKAGQTVQTELEQFASNQATANSLEIKRRKILPSDETGRFHRAKVEFNVTGNEAALYRWLDRLQMPDQFRAITFMRLSPDAKDDTKIDCTVTAEQWYVPSSGEEPESVETPEP</sequence>
<comment type="caution">
    <text evidence="1">The sequence shown here is derived from an EMBL/GenBank/DDBJ whole genome shotgun (WGS) entry which is preliminary data.</text>
</comment>
<accession>A0ABT3G7J9</accession>
<gene>
    <name evidence="1" type="ORF">OJ996_17750</name>
</gene>
<organism evidence="1 2">
    <name type="scientific">Luteolibacter rhizosphaerae</name>
    <dbReference type="NCBI Taxonomy" id="2989719"/>
    <lineage>
        <taxon>Bacteria</taxon>
        <taxon>Pseudomonadati</taxon>
        <taxon>Verrucomicrobiota</taxon>
        <taxon>Verrucomicrobiia</taxon>
        <taxon>Verrucomicrobiales</taxon>
        <taxon>Verrucomicrobiaceae</taxon>
        <taxon>Luteolibacter</taxon>
    </lineage>
</organism>
<name>A0ABT3G7J9_9BACT</name>
<proteinExistence type="predicted"/>
<evidence type="ECO:0000313" key="1">
    <source>
        <dbReference type="EMBL" id="MCW1915434.1"/>
    </source>
</evidence>
<evidence type="ECO:0000313" key="2">
    <source>
        <dbReference type="Proteomes" id="UP001165653"/>
    </source>
</evidence>
<dbReference type="EMBL" id="JAPDDR010000009">
    <property type="protein sequence ID" value="MCW1915434.1"/>
    <property type="molecule type" value="Genomic_DNA"/>
</dbReference>
<dbReference type="Gene3D" id="3.30.70.60">
    <property type="match status" value="1"/>
</dbReference>
<keyword evidence="2" id="KW-1185">Reference proteome</keyword>
<dbReference type="InterPro" id="IPR014717">
    <property type="entry name" value="Transl_elong_EF1B/ribsomal_bS6"/>
</dbReference>
<reference evidence="1" key="1">
    <citation type="submission" date="2022-10" db="EMBL/GenBank/DDBJ databases">
        <title>Luteolibacter sp. GHJ8, whole genome shotgun sequencing project.</title>
        <authorList>
            <person name="Zhao G."/>
            <person name="Shen L."/>
        </authorList>
    </citation>
    <scope>NUCLEOTIDE SEQUENCE</scope>
    <source>
        <strain evidence="1">GHJ8</strain>
    </source>
</reference>
<protein>
    <submittedName>
        <fullName evidence="1">Uncharacterized protein</fullName>
    </submittedName>
</protein>
<dbReference type="RefSeq" id="WP_264514983.1">
    <property type="nucleotide sequence ID" value="NZ_JAPDDR010000009.1"/>
</dbReference>